<dbReference type="GO" id="GO:0005737">
    <property type="term" value="C:cytoplasm"/>
    <property type="evidence" value="ECO:0007669"/>
    <property type="project" value="UniProtKB-ARBA"/>
</dbReference>
<evidence type="ECO:0000256" key="5">
    <source>
        <dbReference type="ARBA" id="ARBA00022679"/>
    </source>
</evidence>
<keyword evidence="4" id="KW-0723">Serine/threonine-protein kinase</keyword>
<reference evidence="14" key="1">
    <citation type="submission" date="2016-11" db="UniProtKB">
        <authorList>
            <consortium name="WormBaseParasite"/>
        </authorList>
    </citation>
    <scope>IDENTIFICATION</scope>
</reference>
<evidence type="ECO:0000256" key="4">
    <source>
        <dbReference type="ARBA" id="ARBA00022527"/>
    </source>
</evidence>
<name>A0A1I7U0W8_9PELO</name>
<evidence type="ECO:0000256" key="10">
    <source>
        <dbReference type="ARBA" id="ARBA00048367"/>
    </source>
</evidence>
<evidence type="ECO:0000256" key="9">
    <source>
        <dbReference type="ARBA" id="ARBA00047811"/>
    </source>
</evidence>
<dbReference type="Gene3D" id="3.30.200.20">
    <property type="entry name" value="Phosphorylase Kinase, domain 1"/>
    <property type="match status" value="1"/>
</dbReference>
<dbReference type="EC" id="2.7.11.22" evidence="3"/>
<comment type="similarity">
    <text evidence="2">Belongs to the protein kinase superfamily. CMGC Ser/Thr protein kinase family. CDC2/CDKX subfamily.</text>
</comment>
<keyword evidence="8" id="KW-0067">ATP-binding</keyword>
<dbReference type="Gene3D" id="1.10.510.10">
    <property type="entry name" value="Transferase(Phosphotransferase) domain 1"/>
    <property type="match status" value="1"/>
</dbReference>
<dbReference type="SMART" id="SM00220">
    <property type="entry name" value="S_TKc"/>
    <property type="match status" value="1"/>
</dbReference>
<proteinExistence type="inferred from homology"/>
<keyword evidence="5" id="KW-0808">Transferase</keyword>
<evidence type="ECO:0000256" key="11">
    <source>
        <dbReference type="SAM" id="MobiDB-lite"/>
    </source>
</evidence>
<dbReference type="InterPro" id="IPR050108">
    <property type="entry name" value="CDK"/>
</dbReference>
<sequence length="667" mass="77566">MSSSRHDRKRHNDEDRRDSHHSKSRDSQRSRDERPRDSGRDYDRDRKDYRSRGDYSRGTSEKYDRSRRSPTRYDRNERNDRNDRDRRRPDDRDRGRDDRKDKRRDRSRTRSPVSHKSSSKKSESPKHPTEDARLFDRILDPNYKAKSSTVLEIQDVEMSPVELKEETEISTFTFDDDCGPARPTGVSVPPENSEPVSDEERPATPTTPVTPDNIQEDIDGADETIADLNETISDQEDAEDDDSNKYDVTPEPEKWDELSDEEKTLHKQAMKRRKKQRSDEAISKLPVYYPGLHGCQHIAEYAILNVIAEGTYGEVFRGKNTRTDEIVALKRFKMEKEKEGFPITALREINMLLKAGSHENIVNVREILLGRKETDVYMAMEYVEHDMKSLIDKMKSKNQRFRTGQQKRLMLQLLSGIEHMHNLWILHRDLKTSNLLISHSGVLKIADFGLSREFGEASNIETRMRLTPVVVTLWYRSIELLLEPKTYSTPVDMWSVGCIMAEFILMSPLFRGTNEPNQVDLIFQMMGTPNENAWPEIKELRIWNTVEFPKWKSGGLKKLFRGERLLNESGFELLEGLLSMNPRKRLTASEALDHKWFDEHPVAVSCDELPTYPAKSELNAAPPQQQQKKKNRLEALLAEEDPERAALLRQFNVKADQVKTSDFQLKF</sequence>
<feature type="compositionally biased region" description="Basic and acidic residues" evidence="11">
    <location>
        <begin position="120"/>
        <end position="138"/>
    </location>
</feature>
<feature type="region of interest" description="Disordered" evidence="11">
    <location>
        <begin position="1"/>
        <end position="138"/>
    </location>
</feature>
<dbReference type="GO" id="GO:0005524">
    <property type="term" value="F:ATP binding"/>
    <property type="evidence" value="ECO:0007669"/>
    <property type="project" value="UniProtKB-KW"/>
</dbReference>
<keyword evidence="13" id="KW-1185">Reference proteome</keyword>
<dbReference type="WBParaSite" id="Csp11.Scaffold629.g13744.t1">
    <property type="protein sequence ID" value="Csp11.Scaffold629.g13744.t1"/>
    <property type="gene ID" value="Csp11.Scaffold629.g13744"/>
</dbReference>
<evidence type="ECO:0000256" key="6">
    <source>
        <dbReference type="ARBA" id="ARBA00022741"/>
    </source>
</evidence>
<evidence type="ECO:0000256" key="2">
    <source>
        <dbReference type="ARBA" id="ARBA00006485"/>
    </source>
</evidence>
<evidence type="ECO:0000256" key="8">
    <source>
        <dbReference type="ARBA" id="ARBA00022840"/>
    </source>
</evidence>
<dbReference type="eggNOG" id="KOG0663">
    <property type="taxonomic scope" value="Eukaryota"/>
</dbReference>
<dbReference type="AlphaFoldDB" id="A0A1I7U0W8"/>
<evidence type="ECO:0000256" key="1">
    <source>
        <dbReference type="ARBA" id="ARBA00004123"/>
    </source>
</evidence>
<keyword evidence="7" id="KW-0418">Kinase</keyword>
<dbReference type="STRING" id="1561998.A0A1I7U0W8"/>
<feature type="compositionally biased region" description="Polar residues" evidence="11">
    <location>
        <begin position="204"/>
        <end position="213"/>
    </location>
</feature>
<feature type="compositionally biased region" description="Acidic residues" evidence="11">
    <location>
        <begin position="233"/>
        <end position="242"/>
    </location>
</feature>
<dbReference type="PROSITE" id="PS50011">
    <property type="entry name" value="PROTEIN_KINASE_DOM"/>
    <property type="match status" value="1"/>
</dbReference>
<accession>A0A1I7U0W8</accession>
<evidence type="ECO:0000313" key="14">
    <source>
        <dbReference type="WBParaSite" id="Csp11.Scaffold629.g13744.t1"/>
    </source>
</evidence>
<evidence type="ECO:0000313" key="13">
    <source>
        <dbReference type="Proteomes" id="UP000095282"/>
    </source>
</evidence>
<dbReference type="SUPFAM" id="SSF56112">
    <property type="entry name" value="Protein kinase-like (PK-like)"/>
    <property type="match status" value="1"/>
</dbReference>
<dbReference type="GO" id="GO:0040019">
    <property type="term" value="P:positive regulation of embryonic development"/>
    <property type="evidence" value="ECO:0007669"/>
    <property type="project" value="UniProtKB-ARBA"/>
</dbReference>
<organism evidence="13 14">
    <name type="scientific">Caenorhabditis tropicalis</name>
    <dbReference type="NCBI Taxonomy" id="1561998"/>
    <lineage>
        <taxon>Eukaryota</taxon>
        <taxon>Metazoa</taxon>
        <taxon>Ecdysozoa</taxon>
        <taxon>Nematoda</taxon>
        <taxon>Chromadorea</taxon>
        <taxon>Rhabditida</taxon>
        <taxon>Rhabditina</taxon>
        <taxon>Rhabditomorpha</taxon>
        <taxon>Rhabditoidea</taxon>
        <taxon>Rhabditidae</taxon>
        <taxon>Peloderinae</taxon>
        <taxon>Caenorhabditis</taxon>
    </lineage>
</organism>
<evidence type="ECO:0000259" key="12">
    <source>
        <dbReference type="PROSITE" id="PS50011"/>
    </source>
</evidence>
<comment type="subcellular location">
    <subcellularLocation>
        <location evidence="1">Nucleus</location>
    </subcellularLocation>
</comment>
<dbReference type="Proteomes" id="UP000095282">
    <property type="component" value="Unplaced"/>
</dbReference>
<feature type="region of interest" description="Disordered" evidence="11">
    <location>
        <begin position="614"/>
        <end position="634"/>
    </location>
</feature>
<feature type="region of interest" description="Disordered" evidence="11">
    <location>
        <begin position="231"/>
        <end position="259"/>
    </location>
</feature>
<dbReference type="Pfam" id="PF00069">
    <property type="entry name" value="Pkinase"/>
    <property type="match status" value="1"/>
</dbReference>
<keyword evidence="6" id="KW-0547">Nucleotide-binding</keyword>
<evidence type="ECO:0000256" key="3">
    <source>
        <dbReference type="ARBA" id="ARBA00012425"/>
    </source>
</evidence>
<dbReference type="GO" id="GO:0004693">
    <property type="term" value="F:cyclin-dependent protein serine/threonine kinase activity"/>
    <property type="evidence" value="ECO:0007669"/>
    <property type="project" value="UniProtKB-EC"/>
</dbReference>
<comment type="catalytic activity">
    <reaction evidence="10">
        <text>L-seryl-[protein] + ATP = O-phospho-L-seryl-[protein] + ADP + H(+)</text>
        <dbReference type="Rhea" id="RHEA:17989"/>
        <dbReference type="Rhea" id="RHEA-COMP:9863"/>
        <dbReference type="Rhea" id="RHEA-COMP:11604"/>
        <dbReference type="ChEBI" id="CHEBI:15378"/>
        <dbReference type="ChEBI" id="CHEBI:29999"/>
        <dbReference type="ChEBI" id="CHEBI:30616"/>
        <dbReference type="ChEBI" id="CHEBI:83421"/>
        <dbReference type="ChEBI" id="CHEBI:456216"/>
        <dbReference type="EC" id="2.7.11.22"/>
    </reaction>
</comment>
<dbReference type="GO" id="GO:0007346">
    <property type="term" value="P:regulation of mitotic cell cycle"/>
    <property type="evidence" value="ECO:0007669"/>
    <property type="project" value="TreeGrafter"/>
</dbReference>
<evidence type="ECO:0000256" key="7">
    <source>
        <dbReference type="ARBA" id="ARBA00022777"/>
    </source>
</evidence>
<dbReference type="GO" id="GO:0005634">
    <property type="term" value="C:nucleus"/>
    <property type="evidence" value="ECO:0007669"/>
    <property type="project" value="UniProtKB-SubCell"/>
</dbReference>
<dbReference type="PANTHER" id="PTHR24056">
    <property type="entry name" value="CELL DIVISION PROTEIN KINASE"/>
    <property type="match status" value="1"/>
</dbReference>
<comment type="catalytic activity">
    <reaction evidence="9">
        <text>L-threonyl-[protein] + ATP = O-phospho-L-threonyl-[protein] + ADP + H(+)</text>
        <dbReference type="Rhea" id="RHEA:46608"/>
        <dbReference type="Rhea" id="RHEA-COMP:11060"/>
        <dbReference type="Rhea" id="RHEA-COMP:11605"/>
        <dbReference type="ChEBI" id="CHEBI:15378"/>
        <dbReference type="ChEBI" id="CHEBI:30013"/>
        <dbReference type="ChEBI" id="CHEBI:30616"/>
        <dbReference type="ChEBI" id="CHEBI:61977"/>
        <dbReference type="ChEBI" id="CHEBI:456216"/>
        <dbReference type="EC" id="2.7.11.22"/>
    </reaction>
</comment>
<dbReference type="FunFam" id="1.10.510.10:FF:000533">
    <property type="entry name" value="cyclin-dependent kinase 10"/>
    <property type="match status" value="1"/>
</dbReference>
<dbReference type="FunFam" id="3.30.200.20:FF:000054">
    <property type="entry name" value="Cyclin-dependent kinase 11B"/>
    <property type="match status" value="1"/>
</dbReference>
<dbReference type="InterPro" id="IPR000719">
    <property type="entry name" value="Prot_kinase_dom"/>
</dbReference>
<feature type="domain" description="Protein kinase" evidence="12">
    <location>
        <begin position="301"/>
        <end position="597"/>
    </location>
</feature>
<protein>
    <recommendedName>
        <fullName evidence="3">cyclin-dependent kinase</fullName>
        <ecNumber evidence="3">2.7.11.22</ecNumber>
    </recommendedName>
</protein>
<dbReference type="InterPro" id="IPR011009">
    <property type="entry name" value="Kinase-like_dom_sf"/>
</dbReference>
<feature type="region of interest" description="Disordered" evidence="11">
    <location>
        <begin position="171"/>
        <end position="217"/>
    </location>
</feature>
<dbReference type="InterPro" id="IPR008271">
    <property type="entry name" value="Ser/Thr_kinase_AS"/>
</dbReference>
<dbReference type="PANTHER" id="PTHR24056:SF166">
    <property type="entry name" value="CYCLIN-DEPENDENT KINASE 11.2"/>
    <property type="match status" value="1"/>
</dbReference>
<dbReference type="PROSITE" id="PS00108">
    <property type="entry name" value="PROTEIN_KINASE_ST"/>
    <property type="match status" value="1"/>
</dbReference>
<feature type="compositionally biased region" description="Basic and acidic residues" evidence="11">
    <location>
        <begin position="24"/>
        <end position="100"/>
    </location>
</feature>